<sequence length="990" mass="107243">MAEHDRSRSHQSSRLASKRARIEAHNVGWVFWFNTVSLVADRSCSHDYPSGGQREFEFGDGDVNSRDGLVAKFSRMHSGTVSWPSAAPGCMSGTLNDVLMFRNRISNQQLLTTTTGDLRDMSNEKDVVAAAADRDMNSIEWQFLRDHQDHNNNDSSTAGRPAKLMSSSSDLEFRLPFGNTTTTTNQKQQQQQIMGPTAGAQWDSSPRNNSPVDCRVAVNYLGSFGPRPLNSSTCTVDSVGGAIRSTLDGNQLVSTLSCSREEVADRGESDEFGRESPVLSSLILGQGGGGGGSQTSAAQLFGCGLMAQAPTKAGGGQQQQQQQQQQQVNNVHKAAPHFRNLFPEQSSSLSSVLTQESTLSGNDVSEHVHPHKKQRRFDFIDLPGAATTNSALSQGESLQLSENHHSRNSSPYPSGGAVSSLANFIETQQKANPAASFSPSLQQQKQNDRPAFSSSNVNSTSPLQNLTLSTFHQVSSSAQQLPLKFSSNDTSPVRISGSIDYRHASSYPSAVDTKLQSLRTSCVPGFLISQTGGPGGFKPLNLIDGLTNCNNQTPNTNNVGRDYLQSAAAMSQLCSIRRPGIETGAAAAAASSGRAAWPAGFINFPSAGALEGGLVPSPMSTSRRVLLDHFRNEFVGDEGEVHRIRPISESQIRLVIQKQLTTTDVGSLGRIILPKKEAETHLPHLPDKEGIEMCLNDYDVDRTWIMKYRFWPNNKSRMYLLENTGEFAKYHGLQQGDLLLIYRQLPARYVLRVKKMAPPLHLVTPPRSINTEAGGATAAEDLVSAAAAAAGTDTVPSSRALSSSASSRNLSSTSGRAAESNLKEACGRDVPALSYVEAAVSSHHHRAQLLGLDGQSANLIESLKKHLHTTTTTSTHHHQGKTSSFTHHNFMTVQTQQQHQHHQSTTCNTTAAAEAKSENDPTELDGECVYNLEEFPRLIEAAEISDIFPLDSDSSETQLSSPVDSFQFLRKSTYQSYFQKAPDLLTSASS</sequence>
<dbReference type="SMART" id="SM01019">
    <property type="entry name" value="B3"/>
    <property type="match status" value="1"/>
</dbReference>
<protein>
    <recommendedName>
        <fullName evidence="6">TF-B3 domain-containing protein</fullName>
    </recommendedName>
</protein>
<name>A0ABD3HXD0_9MARC</name>
<dbReference type="PANTHER" id="PTHR31140">
    <property type="entry name" value="B3 DOMAIN-CONTAINING TRANSCRIPTION FACTOR ABI3"/>
    <property type="match status" value="1"/>
</dbReference>
<feature type="region of interest" description="Disordered" evidence="5">
    <location>
        <begin position="345"/>
        <end position="372"/>
    </location>
</feature>
<feature type="compositionally biased region" description="Polar residues" evidence="5">
    <location>
        <begin position="432"/>
        <end position="445"/>
    </location>
</feature>
<feature type="compositionally biased region" description="Low complexity" evidence="5">
    <location>
        <begin position="797"/>
        <end position="814"/>
    </location>
</feature>
<evidence type="ECO:0000256" key="2">
    <source>
        <dbReference type="ARBA" id="ARBA00023125"/>
    </source>
</evidence>
<keyword evidence="2" id="KW-0238">DNA-binding</keyword>
<feature type="region of interest" description="Disordered" evidence="5">
    <location>
        <begin position="391"/>
        <end position="417"/>
    </location>
</feature>
<evidence type="ECO:0000256" key="4">
    <source>
        <dbReference type="ARBA" id="ARBA00023242"/>
    </source>
</evidence>
<feature type="compositionally biased region" description="Low complexity" evidence="5">
    <location>
        <begin position="345"/>
        <end position="360"/>
    </location>
</feature>
<dbReference type="Pfam" id="PF02362">
    <property type="entry name" value="B3"/>
    <property type="match status" value="1"/>
</dbReference>
<feature type="compositionally biased region" description="Low complexity" evidence="5">
    <location>
        <begin position="894"/>
        <end position="910"/>
    </location>
</feature>
<feature type="compositionally biased region" description="Low complexity" evidence="5">
    <location>
        <begin position="318"/>
        <end position="327"/>
    </location>
</feature>
<evidence type="ECO:0000313" key="7">
    <source>
        <dbReference type="EMBL" id="KAL3695626.1"/>
    </source>
</evidence>
<evidence type="ECO:0000259" key="6">
    <source>
        <dbReference type="PROSITE" id="PS50863"/>
    </source>
</evidence>
<dbReference type="GO" id="GO:0003677">
    <property type="term" value="F:DNA binding"/>
    <property type="evidence" value="ECO:0007669"/>
    <property type="project" value="UniProtKB-KW"/>
</dbReference>
<evidence type="ECO:0000313" key="8">
    <source>
        <dbReference type="Proteomes" id="UP001633002"/>
    </source>
</evidence>
<feature type="compositionally biased region" description="Polar residues" evidence="5">
    <location>
        <begin position="391"/>
        <end position="401"/>
    </location>
</feature>
<dbReference type="PROSITE" id="PS50863">
    <property type="entry name" value="B3"/>
    <property type="match status" value="1"/>
</dbReference>
<feature type="region of interest" description="Disordered" evidence="5">
    <location>
        <begin position="894"/>
        <end position="924"/>
    </location>
</feature>
<evidence type="ECO:0000256" key="5">
    <source>
        <dbReference type="SAM" id="MobiDB-lite"/>
    </source>
</evidence>
<proteinExistence type="predicted"/>
<dbReference type="EMBL" id="JBJQOH010000002">
    <property type="protein sequence ID" value="KAL3695626.1"/>
    <property type="molecule type" value="Genomic_DNA"/>
</dbReference>
<comment type="caution">
    <text evidence="7">The sequence shown here is derived from an EMBL/GenBank/DDBJ whole genome shotgun (WGS) entry which is preliminary data.</text>
</comment>
<evidence type="ECO:0000256" key="1">
    <source>
        <dbReference type="ARBA" id="ARBA00023015"/>
    </source>
</evidence>
<dbReference type="AlphaFoldDB" id="A0ABD3HXD0"/>
<reference evidence="7 8" key="1">
    <citation type="submission" date="2024-09" db="EMBL/GenBank/DDBJ databases">
        <title>Chromosome-scale assembly of Riccia sorocarpa.</title>
        <authorList>
            <person name="Paukszto L."/>
        </authorList>
    </citation>
    <scope>NUCLEOTIDE SEQUENCE [LARGE SCALE GENOMIC DNA]</scope>
    <source>
        <strain evidence="7">LP-2024</strain>
        <tissue evidence="7">Aerial parts of the thallus</tissue>
    </source>
</reference>
<feature type="region of interest" description="Disordered" evidence="5">
    <location>
        <begin position="146"/>
        <end position="165"/>
    </location>
</feature>
<dbReference type="Proteomes" id="UP001633002">
    <property type="component" value="Unassembled WGS sequence"/>
</dbReference>
<organism evidence="7 8">
    <name type="scientific">Riccia sorocarpa</name>
    <dbReference type="NCBI Taxonomy" id="122646"/>
    <lineage>
        <taxon>Eukaryota</taxon>
        <taxon>Viridiplantae</taxon>
        <taxon>Streptophyta</taxon>
        <taxon>Embryophyta</taxon>
        <taxon>Marchantiophyta</taxon>
        <taxon>Marchantiopsida</taxon>
        <taxon>Marchantiidae</taxon>
        <taxon>Marchantiales</taxon>
        <taxon>Ricciaceae</taxon>
        <taxon>Riccia</taxon>
    </lineage>
</organism>
<keyword evidence="4" id="KW-0539">Nucleus</keyword>
<dbReference type="InterPro" id="IPR044800">
    <property type="entry name" value="LEC2-like"/>
</dbReference>
<dbReference type="InterPro" id="IPR003340">
    <property type="entry name" value="B3_DNA-bd"/>
</dbReference>
<feature type="region of interest" description="Disordered" evidence="5">
    <location>
        <begin position="432"/>
        <end position="459"/>
    </location>
</feature>
<keyword evidence="3" id="KW-0804">Transcription</keyword>
<feature type="region of interest" description="Disordered" evidence="5">
    <location>
        <begin position="310"/>
        <end position="331"/>
    </location>
</feature>
<feature type="region of interest" description="Disordered" evidence="5">
    <location>
        <begin position="178"/>
        <end position="208"/>
    </location>
</feature>
<gene>
    <name evidence="7" type="ORF">R1sor_009702</name>
</gene>
<dbReference type="InterPro" id="IPR015300">
    <property type="entry name" value="DNA-bd_pseudobarrel_sf"/>
</dbReference>
<dbReference type="Gene3D" id="2.40.330.10">
    <property type="entry name" value="DNA-binding pseudobarrel domain"/>
    <property type="match status" value="1"/>
</dbReference>
<accession>A0ABD3HXD0</accession>
<feature type="domain" description="TF-B3" evidence="6">
    <location>
        <begin position="656"/>
        <end position="757"/>
    </location>
</feature>
<dbReference type="PANTHER" id="PTHR31140:SF81">
    <property type="entry name" value="B3 DOMAIN-CONTAINING TRANSCRIPTION FACTOR ABI3"/>
    <property type="match status" value="1"/>
</dbReference>
<keyword evidence="8" id="KW-1185">Reference proteome</keyword>
<keyword evidence="1" id="KW-0805">Transcription regulation</keyword>
<evidence type="ECO:0000256" key="3">
    <source>
        <dbReference type="ARBA" id="ARBA00023163"/>
    </source>
</evidence>
<feature type="region of interest" description="Disordered" evidence="5">
    <location>
        <begin position="794"/>
        <end position="823"/>
    </location>
</feature>
<feature type="compositionally biased region" description="Low complexity" evidence="5">
    <location>
        <begin position="179"/>
        <end position="192"/>
    </location>
</feature>
<dbReference type="SUPFAM" id="SSF101936">
    <property type="entry name" value="DNA-binding pseudobarrel domain"/>
    <property type="match status" value="1"/>
</dbReference>